<dbReference type="STRING" id="140314.SAMN04488076_10481"/>
<evidence type="ECO:0000313" key="2">
    <source>
        <dbReference type="EMBL" id="CZQ96725.1"/>
    </source>
</evidence>
<evidence type="ECO:0000313" key="3">
    <source>
        <dbReference type="Proteomes" id="UP000242754"/>
    </source>
</evidence>
<evidence type="ECO:0000259" key="1">
    <source>
        <dbReference type="Pfam" id="PF08937"/>
    </source>
</evidence>
<gene>
    <name evidence="2" type="ORF">Tpal_2044</name>
</gene>
<feature type="domain" description="Thoeris protein ThsB TIR-like" evidence="1">
    <location>
        <begin position="260"/>
        <end position="351"/>
    </location>
</feature>
<protein>
    <recommendedName>
        <fullName evidence="1">Thoeris protein ThsB TIR-like domain-containing protein</fullName>
    </recommendedName>
</protein>
<dbReference type="RefSeq" id="WP_218149875.1">
    <property type="nucleotide sequence ID" value="NZ_FJNE01000006.1"/>
</dbReference>
<dbReference type="InterPro" id="IPR035897">
    <property type="entry name" value="Toll_tir_struct_dom_sf"/>
</dbReference>
<dbReference type="AlphaFoldDB" id="A0A143YT14"/>
<dbReference type="Pfam" id="PF08937">
    <property type="entry name" value="ThsB_TIR"/>
    <property type="match status" value="1"/>
</dbReference>
<name>A0A143YT14_9LACT</name>
<accession>A0A143YT14</accession>
<reference evidence="2 3" key="1">
    <citation type="submission" date="2016-02" db="EMBL/GenBank/DDBJ databases">
        <authorList>
            <person name="Wen L."/>
            <person name="He K."/>
            <person name="Yang H."/>
        </authorList>
    </citation>
    <scope>NUCLEOTIDE SEQUENCE [LARGE SCALE GENOMIC DNA]</scope>
    <source>
        <strain evidence="2">Trichococcus palustris</strain>
    </source>
</reference>
<sequence>MSGKTKRKYDHESMLIAKSITQSLKKISEILPQYYTKQDLINEYKKYYPFDWQRLVERQQNYQEKDVFLISKRIKKRYYAKTADEFFFSLPKVKHMLSEGMRIKYSNNFEIELVLTKIKELESKRTIANEKITSRIRESKLNAQNVTPSYLDYYIKDYHKKGITTEEKLIIATELAKFDTDEVTIFFRKLNDSEKNDMIRRLSYDHLIDFGHYAKLRKGFKGKKKNYQTERVSLEDVRPQDLYTRLQSHAVNSKQRYDYFISHSSMDKKRVRDITNELNLKGNLCYCDWSIDDIFLKREYVSEYTKEVLKVRMEQSNKLLFIRTKNSMKSDWVEFELKYFEQLGKPIYEINHLENTKSLYSQFDIEKVKRKVR</sequence>
<dbReference type="Proteomes" id="UP000242754">
    <property type="component" value="Unassembled WGS sequence"/>
</dbReference>
<dbReference type="InterPro" id="IPR015032">
    <property type="entry name" value="ThsB__TIR-like_domain"/>
</dbReference>
<dbReference type="SUPFAM" id="SSF52200">
    <property type="entry name" value="Toll/Interleukin receptor TIR domain"/>
    <property type="match status" value="1"/>
</dbReference>
<proteinExistence type="predicted"/>
<keyword evidence="3" id="KW-1185">Reference proteome</keyword>
<organism evidence="2 3">
    <name type="scientific">Trichococcus palustris</name>
    <dbReference type="NCBI Taxonomy" id="140314"/>
    <lineage>
        <taxon>Bacteria</taxon>
        <taxon>Bacillati</taxon>
        <taxon>Bacillota</taxon>
        <taxon>Bacilli</taxon>
        <taxon>Lactobacillales</taxon>
        <taxon>Carnobacteriaceae</taxon>
        <taxon>Trichococcus</taxon>
    </lineage>
</organism>
<dbReference type="EMBL" id="FJNE01000006">
    <property type="protein sequence ID" value="CZQ96725.1"/>
    <property type="molecule type" value="Genomic_DNA"/>
</dbReference>
<dbReference type="Gene3D" id="3.40.50.10140">
    <property type="entry name" value="Toll/interleukin-1 receptor homology (TIR) domain"/>
    <property type="match status" value="1"/>
</dbReference>